<dbReference type="PROSITE" id="PS50893">
    <property type="entry name" value="ABC_TRANSPORTER_2"/>
    <property type="match status" value="2"/>
</dbReference>
<dbReference type="InterPro" id="IPR027417">
    <property type="entry name" value="P-loop_NTPase"/>
</dbReference>
<dbReference type="SMART" id="SM00382">
    <property type="entry name" value="AAA"/>
    <property type="match status" value="2"/>
</dbReference>
<keyword evidence="2" id="KW-0547">Nucleotide-binding</keyword>
<dbReference type="Proteomes" id="UP000316096">
    <property type="component" value="Unassembled WGS sequence"/>
</dbReference>
<dbReference type="PANTHER" id="PTHR19211">
    <property type="entry name" value="ATP-BINDING TRANSPORT PROTEIN-RELATED"/>
    <property type="match status" value="1"/>
</dbReference>
<evidence type="ECO:0000256" key="5">
    <source>
        <dbReference type="SAM" id="MobiDB-lite"/>
    </source>
</evidence>
<proteinExistence type="predicted"/>
<dbReference type="InterPro" id="IPR003593">
    <property type="entry name" value="AAA+_ATPase"/>
</dbReference>
<feature type="region of interest" description="Disordered" evidence="5">
    <location>
        <begin position="27"/>
        <end position="48"/>
    </location>
</feature>
<dbReference type="GO" id="GO:0016887">
    <property type="term" value="F:ATP hydrolysis activity"/>
    <property type="evidence" value="ECO:0007669"/>
    <property type="project" value="InterPro"/>
</dbReference>
<keyword evidence="4" id="KW-0175">Coiled coil</keyword>
<evidence type="ECO:0000256" key="3">
    <source>
        <dbReference type="ARBA" id="ARBA00022840"/>
    </source>
</evidence>
<feature type="domain" description="ABC transporter" evidence="6">
    <location>
        <begin position="98"/>
        <end position="331"/>
    </location>
</feature>
<evidence type="ECO:0000313" key="7">
    <source>
        <dbReference type="EMBL" id="TQL88110.1"/>
    </source>
</evidence>
<keyword evidence="3" id="KW-0067">ATP-binding</keyword>
<dbReference type="AlphaFoldDB" id="A0A543BTG7"/>
<organism evidence="7 8">
    <name type="scientific">Actinoallomurus bryophytorum</name>
    <dbReference type="NCBI Taxonomy" id="1490222"/>
    <lineage>
        <taxon>Bacteria</taxon>
        <taxon>Bacillati</taxon>
        <taxon>Actinomycetota</taxon>
        <taxon>Actinomycetes</taxon>
        <taxon>Streptosporangiales</taxon>
        <taxon>Thermomonosporaceae</taxon>
        <taxon>Actinoallomurus</taxon>
    </lineage>
</organism>
<name>A0A543BTG7_9ACTN</name>
<keyword evidence="1" id="KW-0677">Repeat</keyword>
<evidence type="ECO:0000313" key="8">
    <source>
        <dbReference type="Proteomes" id="UP000316096"/>
    </source>
</evidence>
<reference evidence="7 8" key="1">
    <citation type="submission" date="2019-06" db="EMBL/GenBank/DDBJ databases">
        <title>Sequencing the genomes of 1000 actinobacteria strains.</title>
        <authorList>
            <person name="Klenk H.-P."/>
        </authorList>
    </citation>
    <scope>NUCLEOTIDE SEQUENCE [LARGE SCALE GENOMIC DNA]</scope>
    <source>
        <strain evidence="7 8">DSM 102200</strain>
    </source>
</reference>
<dbReference type="GO" id="GO:0005524">
    <property type="term" value="F:ATP binding"/>
    <property type="evidence" value="ECO:0007669"/>
    <property type="project" value="UniProtKB-KW"/>
</dbReference>
<dbReference type="PANTHER" id="PTHR19211:SF6">
    <property type="entry name" value="BLL7188 PROTEIN"/>
    <property type="match status" value="1"/>
</dbReference>
<keyword evidence="8" id="KW-1185">Reference proteome</keyword>
<dbReference type="InterPro" id="IPR003439">
    <property type="entry name" value="ABC_transporter-like_ATP-bd"/>
</dbReference>
<dbReference type="InterPro" id="IPR050611">
    <property type="entry name" value="ABCF"/>
</dbReference>
<evidence type="ECO:0000259" key="6">
    <source>
        <dbReference type="PROSITE" id="PS50893"/>
    </source>
</evidence>
<feature type="coiled-coil region" evidence="4">
    <location>
        <begin position="334"/>
        <end position="361"/>
    </location>
</feature>
<comment type="caution">
    <text evidence="7">The sequence shown here is derived from an EMBL/GenBank/DDBJ whole genome shotgun (WGS) entry which is preliminary data.</text>
</comment>
<dbReference type="EMBL" id="VFOZ01000003">
    <property type="protein sequence ID" value="TQL88110.1"/>
    <property type="molecule type" value="Genomic_DNA"/>
</dbReference>
<dbReference type="FunFam" id="3.40.50.300:FF:000597">
    <property type="entry name" value="ABC transporter ATP-binding protein"/>
    <property type="match status" value="1"/>
</dbReference>
<protein>
    <submittedName>
        <fullName evidence="7">ATPase subunit of ABC transporter with duplicated ATPase domains</fullName>
    </submittedName>
</protein>
<evidence type="ECO:0000256" key="1">
    <source>
        <dbReference type="ARBA" id="ARBA00022737"/>
    </source>
</evidence>
<sequence>MALLSTIEVDVAHLRSAITALYGSRRTPVTPQRLSQPPVTPRGSDLGARAVRHSVRTRDTPSSSRSGRRVVFAYAARTTAPAIARTIMSTHTASPVSLACSALRFDWPDGTSVFDGLAVSFGRERTGLIGSNGAGKSTLLRLLAGRLSPSAGSVTAHGSLAYLPQTITLDTDLRVDQALGIAERRAALRAIEDGDVREENFETIGEDWDVEERALATLGSLGLDGVELDRTVGELSGGETVLLRLAALLLERPDILLLDEPTNNLDLYARRRLYEAVDAWHSGVLVVVSHDRELLERVDRIAELRPGSVSWYGGGWSAYEEALATEQDAAGRMLRNAEADVRRQKRELEETQIKLARRQRHGKKMDAQRRAPRIVAGERKRSAQESADKLRVLQQSRLSEARDRLGEAADAVRDDEEIRVDLPHTAVPAGRTVLRLRDVRPRYGTPHEANLEVHGPERIALVGRNGTGKTTLLRTLTGELPPRSGEATTFVPLRFLPQRLDVLDDELSVTANVAREAPGVTDNHIRSQLARFLFKGARAQQPVGTLSGGERFRAALAAMMLAEPAPQLLMLDEPTNNLDIASVQQLTGALESYEGALIIASHNLPFLESVGITRWLLLGDELQESTGEEVRELLEG</sequence>
<dbReference type="FunFam" id="3.40.50.300:FF:001320">
    <property type="entry name" value="Heme ABC transporter ATP-binding protein"/>
    <property type="match status" value="1"/>
</dbReference>
<accession>A0A543BTG7</accession>
<dbReference type="Pfam" id="PF00005">
    <property type="entry name" value="ABC_tran"/>
    <property type="match status" value="2"/>
</dbReference>
<evidence type="ECO:0000256" key="4">
    <source>
        <dbReference type="SAM" id="Coils"/>
    </source>
</evidence>
<dbReference type="SUPFAM" id="SSF52540">
    <property type="entry name" value="P-loop containing nucleoside triphosphate hydrolases"/>
    <property type="match status" value="2"/>
</dbReference>
<evidence type="ECO:0000256" key="2">
    <source>
        <dbReference type="ARBA" id="ARBA00022741"/>
    </source>
</evidence>
<feature type="compositionally biased region" description="Polar residues" evidence="5">
    <location>
        <begin position="27"/>
        <end position="37"/>
    </location>
</feature>
<dbReference type="Gene3D" id="3.40.50.300">
    <property type="entry name" value="P-loop containing nucleotide triphosphate hydrolases"/>
    <property type="match status" value="2"/>
</dbReference>
<gene>
    <name evidence="7" type="ORF">FB559_8725</name>
</gene>
<feature type="domain" description="ABC transporter" evidence="6">
    <location>
        <begin position="434"/>
        <end position="636"/>
    </location>
</feature>